<reference evidence="2" key="1">
    <citation type="submission" date="2018-05" db="EMBL/GenBank/DDBJ databases">
        <title>Whole genome of Theropithecus gelada.</title>
        <authorList>
            <person name="Chiou K.L."/>
            <person name="Snyder-Mackler N."/>
        </authorList>
    </citation>
    <scope>NUCLEOTIDE SEQUENCE [LARGE SCALE GENOMIC DNA]</scope>
</reference>
<accession>A0A8D2F0Q0</accession>
<reference evidence="2" key="2">
    <citation type="submission" date="2025-08" db="UniProtKB">
        <authorList>
            <consortium name="Ensembl"/>
        </authorList>
    </citation>
    <scope>IDENTIFICATION</scope>
</reference>
<evidence type="ECO:0000313" key="3">
    <source>
        <dbReference type="Proteomes" id="UP000694411"/>
    </source>
</evidence>
<feature type="transmembrane region" description="Helical" evidence="1">
    <location>
        <begin position="38"/>
        <end position="57"/>
    </location>
</feature>
<keyword evidence="1" id="KW-1133">Transmembrane helix</keyword>
<sequence length="74" mass="8854">MAYEYQDSFVKQLVTLVINQEIYTHTSVTYNSQFPEELVILSYLLINFTYLSIVKMLQWKPFLVLSSKRRNMLI</sequence>
<dbReference type="Ensembl" id="ENSTGET00000015699.1">
    <property type="protein sequence ID" value="ENSTGEP00000013067.1"/>
    <property type="gene ID" value="ENSTGEG00000010633.1"/>
</dbReference>
<organism evidence="2 3">
    <name type="scientific">Theropithecus gelada</name>
    <name type="common">Gelada baboon</name>
    <dbReference type="NCBI Taxonomy" id="9565"/>
    <lineage>
        <taxon>Eukaryota</taxon>
        <taxon>Metazoa</taxon>
        <taxon>Chordata</taxon>
        <taxon>Craniata</taxon>
        <taxon>Vertebrata</taxon>
        <taxon>Euteleostomi</taxon>
        <taxon>Mammalia</taxon>
        <taxon>Eutheria</taxon>
        <taxon>Euarchontoglires</taxon>
        <taxon>Primates</taxon>
        <taxon>Haplorrhini</taxon>
        <taxon>Catarrhini</taxon>
        <taxon>Cercopithecidae</taxon>
        <taxon>Cercopithecinae</taxon>
        <taxon>Theropithecus</taxon>
    </lineage>
</organism>
<keyword evidence="3" id="KW-1185">Reference proteome</keyword>
<evidence type="ECO:0000256" key="1">
    <source>
        <dbReference type="SAM" id="Phobius"/>
    </source>
</evidence>
<dbReference type="AlphaFoldDB" id="A0A8D2F0Q0"/>
<keyword evidence="1" id="KW-0472">Membrane</keyword>
<evidence type="ECO:0000313" key="2">
    <source>
        <dbReference type="Ensembl" id="ENSTGEP00000013067.1"/>
    </source>
</evidence>
<keyword evidence="1" id="KW-0812">Transmembrane</keyword>
<name>A0A8D2F0Q0_THEGE</name>
<reference evidence="2" key="3">
    <citation type="submission" date="2025-09" db="UniProtKB">
        <authorList>
            <consortium name="Ensembl"/>
        </authorList>
    </citation>
    <scope>IDENTIFICATION</scope>
</reference>
<proteinExistence type="predicted"/>
<dbReference type="Proteomes" id="UP000694411">
    <property type="component" value="Chromosome 6"/>
</dbReference>
<protein>
    <submittedName>
        <fullName evidence="2">Uncharacterized protein</fullName>
    </submittedName>
</protein>